<keyword evidence="2" id="KW-1185">Reference proteome</keyword>
<dbReference type="GeneID" id="67000391"/>
<proteinExistence type="predicted"/>
<name>A0A9P3EXZ6_9EURO</name>
<evidence type="ECO:0000313" key="2">
    <source>
        <dbReference type="Proteomes" id="UP001043456"/>
    </source>
</evidence>
<protein>
    <submittedName>
        <fullName evidence="1">Uncharacterized protein</fullName>
    </submittedName>
</protein>
<dbReference type="Proteomes" id="UP001043456">
    <property type="component" value="Unassembled WGS sequence"/>
</dbReference>
<gene>
    <name evidence="1" type="ORF">Asppvi_001779</name>
</gene>
<comment type="caution">
    <text evidence="1">The sequence shown here is derived from an EMBL/GenBank/DDBJ whole genome shotgun (WGS) entry which is preliminary data.</text>
</comment>
<reference evidence="1 2" key="1">
    <citation type="submission" date="2018-10" db="EMBL/GenBank/DDBJ databases">
        <title>Pan-genome distribution and transcriptional activeness of fungal secondary metabolism genes in Aspergillus section Fumigati.</title>
        <authorList>
            <person name="Takahashi H."/>
            <person name="Umemura M."/>
            <person name="Ninomiya A."/>
            <person name="Kusuya Y."/>
            <person name="Urayama S."/>
            <person name="Shimizu M."/>
            <person name="Watanabe A."/>
            <person name="Kamei K."/>
            <person name="Yaguchi T."/>
            <person name="Hagiwara D."/>
        </authorList>
    </citation>
    <scope>NUCLEOTIDE SEQUENCE [LARGE SCALE GENOMIC DNA]</scope>
    <source>
        <strain evidence="1 2">IFM 55266</strain>
    </source>
</reference>
<accession>A0A9P3EXZ6</accession>
<dbReference type="AlphaFoldDB" id="A0A9P3EXZ6"/>
<organism evidence="1 2">
    <name type="scientific">Aspergillus pseudoviridinutans</name>
    <dbReference type="NCBI Taxonomy" id="1517512"/>
    <lineage>
        <taxon>Eukaryota</taxon>
        <taxon>Fungi</taxon>
        <taxon>Dikarya</taxon>
        <taxon>Ascomycota</taxon>
        <taxon>Pezizomycotina</taxon>
        <taxon>Eurotiomycetes</taxon>
        <taxon>Eurotiomycetidae</taxon>
        <taxon>Eurotiales</taxon>
        <taxon>Aspergillaceae</taxon>
        <taxon>Aspergillus</taxon>
        <taxon>Aspergillus subgen. Fumigati</taxon>
    </lineage>
</organism>
<dbReference type="RefSeq" id="XP_043163247.1">
    <property type="nucleotide sequence ID" value="XM_043307312.1"/>
</dbReference>
<evidence type="ECO:0000313" key="1">
    <source>
        <dbReference type="EMBL" id="GIJ92501.1"/>
    </source>
</evidence>
<dbReference type="EMBL" id="BHVY01000010">
    <property type="protein sequence ID" value="GIJ92501.1"/>
    <property type="molecule type" value="Genomic_DNA"/>
</dbReference>
<sequence length="244" mass="25999">MYSAHLVTADIPTSHAISIIGALSWRVEQGEEASSSLVLRAKSVADERRSVTECDQSVTSVRLQYSMYFHSIFAFPPSPLMLARHVASPSLLIEADSEPRADIRTILYEFDIQAGELNDRDMSPASATSVGTSRAAALAMPVTSAVKSGISSYSDAAAATGLPGWPDCLDWQDINGISSLMPPELTGTTLMDPLDIDVLDESTPTTAKIQLQCPDDGPHSGRTVRASPAPMPTLALELADSLPK</sequence>